<protein>
    <recommendedName>
        <fullName evidence="3">RNase H type-1 domain-containing protein</fullName>
    </recommendedName>
</protein>
<proteinExistence type="predicted"/>
<evidence type="ECO:0000313" key="2">
    <source>
        <dbReference type="Proteomes" id="UP001630127"/>
    </source>
</evidence>
<reference evidence="1 2" key="1">
    <citation type="submission" date="2024-11" db="EMBL/GenBank/DDBJ databases">
        <title>A near-complete genome assembly of Cinchona calisaya.</title>
        <authorList>
            <person name="Lian D.C."/>
            <person name="Zhao X.W."/>
            <person name="Wei L."/>
        </authorList>
    </citation>
    <scope>NUCLEOTIDE SEQUENCE [LARGE SCALE GENOMIC DNA]</scope>
    <source>
        <tissue evidence="1">Nenye</tissue>
    </source>
</reference>
<gene>
    <name evidence="1" type="ORF">ACH5RR_000194</name>
</gene>
<name>A0ABD3B029_9GENT</name>
<evidence type="ECO:0000313" key="1">
    <source>
        <dbReference type="EMBL" id="KAL3536828.1"/>
    </source>
</evidence>
<keyword evidence="2" id="KW-1185">Reference proteome</keyword>
<sequence length="121" mass="13339">METQKSNLAAMQHVEYQFSLIITSRNGKVQSSRTGSCLIILNESDDLKFVRAEGKDGFRGAMVEVAELVRMAMLVAAANGSPAFEIQSSNSQLINKIKNGKHVVRHKTIEGSVFVELLFLL</sequence>
<organism evidence="1 2">
    <name type="scientific">Cinchona calisaya</name>
    <dbReference type="NCBI Taxonomy" id="153742"/>
    <lineage>
        <taxon>Eukaryota</taxon>
        <taxon>Viridiplantae</taxon>
        <taxon>Streptophyta</taxon>
        <taxon>Embryophyta</taxon>
        <taxon>Tracheophyta</taxon>
        <taxon>Spermatophyta</taxon>
        <taxon>Magnoliopsida</taxon>
        <taxon>eudicotyledons</taxon>
        <taxon>Gunneridae</taxon>
        <taxon>Pentapetalae</taxon>
        <taxon>asterids</taxon>
        <taxon>lamiids</taxon>
        <taxon>Gentianales</taxon>
        <taxon>Rubiaceae</taxon>
        <taxon>Cinchonoideae</taxon>
        <taxon>Cinchoneae</taxon>
        <taxon>Cinchona</taxon>
    </lineage>
</organism>
<dbReference type="Proteomes" id="UP001630127">
    <property type="component" value="Unassembled WGS sequence"/>
</dbReference>
<comment type="caution">
    <text evidence="1">The sequence shown here is derived from an EMBL/GenBank/DDBJ whole genome shotgun (WGS) entry which is preliminary data.</text>
</comment>
<dbReference type="AlphaFoldDB" id="A0ABD3B029"/>
<dbReference type="EMBL" id="JBJUIK010000001">
    <property type="protein sequence ID" value="KAL3536828.1"/>
    <property type="molecule type" value="Genomic_DNA"/>
</dbReference>
<accession>A0ABD3B029</accession>
<evidence type="ECO:0008006" key="3">
    <source>
        <dbReference type="Google" id="ProtNLM"/>
    </source>
</evidence>